<reference evidence="3 4" key="1">
    <citation type="journal article" date="2018" name="Cell">
        <title>The Chara Genome: Secondary Complexity and Implications for Plant Terrestrialization.</title>
        <authorList>
            <person name="Nishiyama T."/>
            <person name="Sakayama H."/>
            <person name="Vries J.D."/>
            <person name="Buschmann H."/>
            <person name="Saint-Marcoux D."/>
            <person name="Ullrich K.K."/>
            <person name="Haas F.B."/>
            <person name="Vanderstraeten L."/>
            <person name="Becker D."/>
            <person name="Lang D."/>
            <person name="Vosolsobe S."/>
            <person name="Rombauts S."/>
            <person name="Wilhelmsson P.K.I."/>
            <person name="Janitza P."/>
            <person name="Kern R."/>
            <person name="Heyl A."/>
            <person name="Rumpler F."/>
            <person name="Villalobos L.I.A.C."/>
            <person name="Clay J.M."/>
            <person name="Skokan R."/>
            <person name="Toyoda A."/>
            <person name="Suzuki Y."/>
            <person name="Kagoshima H."/>
            <person name="Schijlen E."/>
            <person name="Tajeshwar N."/>
            <person name="Catarino B."/>
            <person name="Hetherington A.J."/>
            <person name="Saltykova A."/>
            <person name="Bonnot C."/>
            <person name="Breuninger H."/>
            <person name="Symeonidi A."/>
            <person name="Radhakrishnan G.V."/>
            <person name="Van Nieuwerburgh F."/>
            <person name="Deforce D."/>
            <person name="Chang C."/>
            <person name="Karol K.G."/>
            <person name="Hedrich R."/>
            <person name="Ulvskov P."/>
            <person name="Glockner G."/>
            <person name="Delwiche C.F."/>
            <person name="Petrasek J."/>
            <person name="Van de Peer Y."/>
            <person name="Friml J."/>
            <person name="Beilby M."/>
            <person name="Dolan L."/>
            <person name="Kohara Y."/>
            <person name="Sugano S."/>
            <person name="Fujiyama A."/>
            <person name="Delaux P.-M."/>
            <person name="Quint M."/>
            <person name="TheiBen G."/>
            <person name="Hagemann M."/>
            <person name="Harholt J."/>
            <person name="Dunand C."/>
            <person name="Zachgo S."/>
            <person name="Langdale J."/>
            <person name="Maumus F."/>
            <person name="Straeten D.V.D."/>
            <person name="Gould S.B."/>
            <person name="Rensing S.A."/>
        </authorList>
    </citation>
    <scope>NUCLEOTIDE SEQUENCE [LARGE SCALE GENOMIC DNA]</scope>
    <source>
        <strain evidence="3 4">S276</strain>
    </source>
</reference>
<dbReference type="InterPro" id="IPR055141">
    <property type="entry name" value="TADA2A_B-like_dom"/>
</dbReference>
<proteinExistence type="predicted"/>
<dbReference type="Pfam" id="PF22941">
    <property type="entry name" value="TADA2A-like_3rd"/>
    <property type="match status" value="1"/>
</dbReference>
<dbReference type="PANTHER" id="PTHR12374">
    <property type="entry name" value="TRANSCRIPTIONAL ADAPTOR 2 ADA2 -RELATED"/>
    <property type="match status" value="1"/>
</dbReference>
<feature type="compositionally biased region" description="Basic and acidic residues" evidence="1">
    <location>
        <begin position="310"/>
        <end position="330"/>
    </location>
</feature>
<dbReference type="AlphaFoldDB" id="A0A388KT99"/>
<dbReference type="EMBL" id="BFEA01000179">
    <property type="protein sequence ID" value="GBG73232.1"/>
    <property type="molecule type" value="Genomic_DNA"/>
</dbReference>
<gene>
    <name evidence="3" type="ORF">CBR_g12949</name>
</gene>
<dbReference type="GO" id="GO:0005634">
    <property type="term" value="C:nucleus"/>
    <property type="evidence" value="ECO:0007669"/>
    <property type="project" value="TreeGrafter"/>
</dbReference>
<dbReference type="OrthoDB" id="270417at2759"/>
<evidence type="ECO:0000313" key="3">
    <source>
        <dbReference type="EMBL" id="GBG73232.1"/>
    </source>
</evidence>
<dbReference type="PANTHER" id="PTHR12374:SF20">
    <property type="entry name" value="TRANSCRIPTIONAL ADAPTER 2-ALPHA"/>
    <property type="match status" value="1"/>
</dbReference>
<keyword evidence="4" id="KW-1185">Reference proteome</keyword>
<organism evidence="3 4">
    <name type="scientific">Chara braunii</name>
    <name type="common">Braun's stonewort</name>
    <dbReference type="NCBI Taxonomy" id="69332"/>
    <lineage>
        <taxon>Eukaryota</taxon>
        <taxon>Viridiplantae</taxon>
        <taxon>Streptophyta</taxon>
        <taxon>Charophyceae</taxon>
        <taxon>Charales</taxon>
        <taxon>Characeae</taxon>
        <taxon>Chara</taxon>
    </lineage>
</organism>
<feature type="domain" description="Transcriptional adapter 2-alpha/beta-like" evidence="2">
    <location>
        <begin position="165"/>
        <end position="239"/>
    </location>
</feature>
<dbReference type="Gramene" id="GBG73232">
    <property type="protein sequence ID" value="GBG73232"/>
    <property type="gene ID" value="CBR_g12949"/>
</dbReference>
<dbReference type="GO" id="GO:0006338">
    <property type="term" value="P:chromatin remodeling"/>
    <property type="evidence" value="ECO:0007669"/>
    <property type="project" value="TreeGrafter"/>
</dbReference>
<dbReference type="STRING" id="69332.A0A388KT99"/>
<feature type="compositionally biased region" description="Polar residues" evidence="1">
    <location>
        <begin position="31"/>
        <end position="48"/>
    </location>
</feature>
<accession>A0A388KT99</accession>
<sequence length="702" mass="76056">MSRANGKTKAELAAMVKEERLLKKGALLNGKDTSASTGRADSMASPSVKSEAGRDEEEMGNGAAVASKGGNKVPSGGASSLAAVKSEGAQDGGKRANAGPGEMEAARGAMKVGAVKEGSSDGGGGSAGAGRLCASDSHGQSRRSLGGKKPKAAHEDVKIQLTDQSGYNPKRDEFEPEYDNDAELPLAEMEFRDTDTELEREVKLTMLHVYCKRLDERKWRKEFILERKLLNIKKQQALDRKRSKEERELWQRARVFARFHSQEEHEALLNGLTAERRIRQRIEELQERGIWREEEDVDRGTTRIARTTRSRRDGGRWTEGKEEGQEEKGGGDMQDEEGEEEQDYRWQILSSLIYNVADDVNSSPKYEQISPNAVRFKHQYGGDDGVVSVDGEVLPVEVRTPDFEGVDHGEKFLLVGGEIHPREKKLLASEGDGVFAGWSLGVSGGVLDGGRVGCVTREMLGQYGSNGEVEGVNAIVPSEGLVLACEFVEGVRGAIVVGKAKKGTKLEKGLGWGVFDEGCDLRGIHTDVFSGDNVVEVFDARSSKRTFVELGVEFLLSEDQEDYADVLKVGLEGGAEDKDVIKVDAGTDFEGVVKDVVHGRLEGSGGIGEFEWHQEELVVPELRTEGGLVGVLLSDTDLVEATAEVDLGKVLGSTETIKALGIPRLGVLVLDRDPVQGAVVCAHAEFRSATFLDEKAAGSERG</sequence>
<feature type="region of interest" description="Disordered" evidence="1">
    <location>
        <begin position="20"/>
        <end position="158"/>
    </location>
</feature>
<dbReference type="GO" id="GO:0003682">
    <property type="term" value="F:chromatin binding"/>
    <property type="evidence" value="ECO:0007669"/>
    <property type="project" value="TreeGrafter"/>
</dbReference>
<dbReference type="GO" id="GO:0006357">
    <property type="term" value="P:regulation of transcription by RNA polymerase II"/>
    <property type="evidence" value="ECO:0007669"/>
    <property type="project" value="TreeGrafter"/>
</dbReference>
<feature type="region of interest" description="Disordered" evidence="1">
    <location>
        <begin position="297"/>
        <end position="341"/>
    </location>
</feature>
<dbReference type="Proteomes" id="UP000265515">
    <property type="component" value="Unassembled WGS sequence"/>
</dbReference>
<evidence type="ECO:0000313" key="4">
    <source>
        <dbReference type="Proteomes" id="UP000265515"/>
    </source>
</evidence>
<comment type="caution">
    <text evidence="3">The sequence shown here is derived from an EMBL/GenBank/DDBJ whole genome shotgun (WGS) entry which is preliminary data.</text>
</comment>
<evidence type="ECO:0000259" key="2">
    <source>
        <dbReference type="Pfam" id="PF22941"/>
    </source>
</evidence>
<evidence type="ECO:0000256" key="1">
    <source>
        <dbReference type="SAM" id="MobiDB-lite"/>
    </source>
</evidence>
<protein>
    <recommendedName>
        <fullName evidence="2">Transcriptional adapter 2-alpha/beta-like domain-containing protein</fullName>
    </recommendedName>
</protein>
<name>A0A388KT99_CHABU</name>
<dbReference type="GO" id="GO:0003713">
    <property type="term" value="F:transcription coactivator activity"/>
    <property type="evidence" value="ECO:0007669"/>
    <property type="project" value="TreeGrafter"/>
</dbReference>